<dbReference type="InterPro" id="IPR011990">
    <property type="entry name" value="TPR-like_helical_dom_sf"/>
</dbReference>
<keyword evidence="3" id="KW-0472">Membrane</keyword>
<keyword evidence="3" id="KW-1133">Transmembrane helix</keyword>
<feature type="transmembrane region" description="Helical" evidence="3">
    <location>
        <begin position="6"/>
        <end position="22"/>
    </location>
</feature>
<dbReference type="SUPFAM" id="SSF48452">
    <property type="entry name" value="TPR-like"/>
    <property type="match status" value="1"/>
</dbReference>
<keyword evidence="5" id="KW-1185">Reference proteome</keyword>
<dbReference type="PANTHER" id="PTHR47870">
    <property type="entry name" value="CYTOCHROME C-TYPE BIOGENESIS PROTEIN CCMH"/>
    <property type="match status" value="1"/>
</dbReference>
<dbReference type="Proteomes" id="UP000637002">
    <property type="component" value="Unassembled WGS sequence"/>
</dbReference>
<dbReference type="EMBL" id="BMGG01000006">
    <property type="protein sequence ID" value="GGC73585.1"/>
    <property type="molecule type" value="Genomic_DNA"/>
</dbReference>
<evidence type="ECO:0000256" key="3">
    <source>
        <dbReference type="SAM" id="Phobius"/>
    </source>
</evidence>
<evidence type="ECO:0000256" key="1">
    <source>
        <dbReference type="ARBA" id="ARBA00004196"/>
    </source>
</evidence>
<accession>A0A916XI25</accession>
<organism evidence="4 5">
    <name type="scientific">Chelatococcus reniformis</name>
    <dbReference type="NCBI Taxonomy" id="1494448"/>
    <lineage>
        <taxon>Bacteria</taxon>
        <taxon>Pseudomonadati</taxon>
        <taxon>Pseudomonadota</taxon>
        <taxon>Alphaproteobacteria</taxon>
        <taxon>Hyphomicrobiales</taxon>
        <taxon>Chelatococcaceae</taxon>
        <taxon>Chelatococcus</taxon>
    </lineage>
</organism>
<gene>
    <name evidence="4" type="primary">cycH</name>
    <name evidence="4" type="ORF">GCM10010994_34960</name>
</gene>
<name>A0A916XI25_9HYPH</name>
<dbReference type="Gene3D" id="1.25.40.10">
    <property type="entry name" value="Tetratricopeptide repeat domain"/>
    <property type="match status" value="2"/>
</dbReference>
<dbReference type="GO" id="GO:0017004">
    <property type="term" value="P:cytochrome complex assembly"/>
    <property type="evidence" value="ECO:0007669"/>
    <property type="project" value="UniProtKB-KW"/>
</dbReference>
<keyword evidence="2" id="KW-0201">Cytochrome c-type biogenesis</keyword>
<comment type="subcellular location">
    <subcellularLocation>
        <location evidence="1">Cell envelope</location>
    </subcellularLocation>
</comment>
<dbReference type="GO" id="GO:0005886">
    <property type="term" value="C:plasma membrane"/>
    <property type="evidence" value="ECO:0007669"/>
    <property type="project" value="TreeGrafter"/>
</dbReference>
<evidence type="ECO:0000256" key="2">
    <source>
        <dbReference type="ARBA" id="ARBA00022748"/>
    </source>
</evidence>
<dbReference type="GO" id="GO:0030313">
    <property type="term" value="C:cell envelope"/>
    <property type="evidence" value="ECO:0007669"/>
    <property type="project" value="UniProtKB-SubCell"/>
</dbReference>
<dbReference type="AlphaFoldDB" id="A0A916XI25"/>
<dbReference type="PANTHER" id="PTHR47870:SF1">
    <property type="entry name" value="CYTOCHROME C-TYPE BIOGENESIS PROTEIN CCMH"/>
    <property type="match status" value="1"/>
</dbReference>
<dbReference type="NCBIfam" id="TIGR03142">
    <property type="entry name" value="cytochro_ccmI"/>
    <property type="match status" value="1"/>
</dbReference>
<evidence type="ECO:0000313" key="5">
    <source>
        <dbReference type="Proteomes" id="UP000637002"/>
    </source>
</evidence>
<reference evidence="4" key="1">
    <citation type="journal article" date="2014" name="Int. J. Syst. Evol. Microbiol.">
        <title>Complete genome sequence of Corynebacterium casei LMG S-19264T (=DSM 44701T), isolated from a smear-ripened cheese.</title>
        <authorList>
            <consortium name="US DOE Joint Genome Institute (JGI-PGF)"/>
            <person name="Walter F."/>
            <person name="Albersmeier A."/>
            <person name="Kalinowski J."/>
            <person name="Ruckert C."/>
        </authorList>
    </citation>
    <scope>NUCLEOTIDE SEQUENCE</scope>
    <source>
        <strain evidence="4">CGMCC 1.12919</strain>
    </source>
</reference>
<dbReference type="Pfam" id="PF13432">
    <property type="entry name" value="TPR_16"/>
    <property type="match status" value="1"/>
</dbReference>
<dbReference type="InterPro" id="IPR017560">
    <property type="entry name" value="Cyt_c_biogenesis_CcmI"/>
</dbReference>
<dbReference type="InterPro" id="IPR051263">
    <property type="entry name" value="C-type_cytochrome_biogenesis"/>
</dbReference>
<reference evidence="4" key="2">
    <citation type="submission" date="2020-09" db="EMBL/GenBank/DDBJ databases">
        <authorList>
            <person name="Sun Q."/>
            <person name="Zhou Y."/>
        </authorList>
    </citation>
    <scope>NUCLEOTIDE SEQUENCE</scope>
    <source>
        <strain evidence="4">CGMCC 1.12919</strain>
    </source>
</reference>
<evidence type="ECO:0000313" key="4">
    <source>
        <dbReference type="EMBL" id="GGC73585.1"/>
    </source>
</evidence>
<dbReference type="RefSeq" id="WP_188610469.1">
    <property type="nucleotide sequence ID" value="NZ_BMGG01000006.1"/>
</dbReference>
<proteinExistence type="predicted"/>
<keyword evidence="3" id="KW-0812">Transmembrane</keyword>
<comment type="caution">
    <text evidence="4">The sequence shown here is derived from an EMBL/GenBank/DDBJ whole genome shotgun (WGS) entry which is preliminary data.</text>
</comment>
<sequence>MTIWLAFAVMTGIAVLAVLWPLSRRLPTRAGAVDQTAFYAAQLAEIDRDLGRGLLEPGEADAARAEAARRLIRASAGAAPATGGDSEPALRRRRAASAVALSTIPLVAIAVYGAVGSPGLPAQPLAAREAPRAGGMGMAEAVARVEAHLARDPADGRGWDVLAPVYLKSGRAGDAVRAYENAIRLLGETPDRLAAYGEALVAAANGVVEKAARRVFERGLAGDPKSAKAQFYLALAAEQDGRPDEAATRLSALIASAPPGAPWRSTVEAKLAALSAPAASAAIANLPASEQKAAIAGMVEGLAQRLAQDGNDAQGWLRLVRSYVVLGDQAKAVVAVQAGKRALAARPADVAGLEGLARELGLVEPAAKP</sequence>
<feature type="transmembrane region" description="Helical" evidence="3">
    <location>
        <begin position="95"/>
        <end position="115"/>
    </location>
</feature>
<protein>
    <submittedName>
        <fullName evidence="4">Cytochrome c-type biogenesis protein CycH</fullName>
    </submittedName>
</protein>